<dbReference type="Gene3D" id="6.10.140.530">
    <property type="match status" value="1"/>
</dbReference>
<feature type="compositionally biased region" description="Basic and acidic residues" evidence="1">
    <location>
        <begin position="316"/>
        <end position="327"/>
    </location>
</feature>
<evidence type="ECO:0000259" key="2">
    <source>
        <dbReference type="Pfam" id="PF03457"/>
    </source>
</evidence>
<sequence length="379" mass="42988">MTNADLEISDVRLERTLIDQIWMKEYRKIEAFENENGHSNISFYYKDDVLVRWMAKQRGLQHKGKLRQDREKVLHDIGFVWIKNEDDDEMQRTASNPNQATKACLTDFYAIENKAASFRGTEIPLTQCDKGISPAMLQCDDDGDEHILADDGTKLTVPWHKTRDVSSERLTHIEVNEIALDAKAPSETMLQRDDQAKVPMIDIAKHNEPRHYSSNLPCKRLATHERNEMAFEAGVPTAPMMQYDDPRRNHEHAVLATIEVAEHDTQYEKSNSASSAHSAHKESNLKSIGTASTVVALGGESSNVHRELSLNVPPEHLPHNKENEKASRAASLPNAMEVQTAKTVSTHVRPFIPEMAQHVPRKRPRKGTPYSLSVYRNRS</sequence>
<dbReference type="Proteomes" id="UP000198406">
    <property type="component" value="Unassembled WGS sequence"/>
</dbReference>
<feature type="compositionally biased region" description="Polar residues" evidence="1">
    <location>
        <begin position="370"/>
        <end position="379"/>
    </location>
</feature>
<evidence type="ECO:0000256" key="1">
    <source>
        <dbReference type="SAM" id="MobiDB-lite"/>
    </source>
</evidence>
<protein>
    <recommendedName>
        <fullName evidence="2">Helicase-associated domain-containing protein</fullName>
    </recommendedName>
</protein>
<feature type="region of interest" description="Disordered" evidence="1">
    <location>
        <begin position="312"/>
        <end position="331"/>
    </location>
</feature>
<feature type="compositionally biased region" description="Low complexity" evidence="1">
    <location>
        <begin position="268"/>
        <end position="277"/>
    </location>
</feature>
<dbReference type="EMBL" id="BDSP01000035">
    <property type="protein sequence ID" value="GAX11067.1"/>
    <property type="molecule type" value="Genomic_DNA"/>
</dbReference>
<feature type="region of interest" description="Disordered" evidence="1">
    <location>
        <begin position="264"/>
        <end position="285"/>
    </location>
</feature>
<accession>A0A1Z5JAQ2</accession>
<comment type="caution">
    <text evidence="3">The sequence shown here is derived from an EMBL/GenBank/DDBJ whole genome shotgun (WGS) entry which is preliminary data.</text>
</comment>
<feature type="region of interest" description="Disordered" evidence="1">
    <location>
        <begin position="358"/>
        <end position="379"/>
    </location>
</feature>
<dbReference type="InterPro" id="IPR005114">
    <property type="entry name" value="Helicase_assoc"/>
</dbReference>
<keyword evidence="4" id="KW-1185">Reference proteome</keyword>
<name>A0A1Z5JAQ2_FISSO</name>
<dbReference type="Pfam" id="PF03457">
    <property type="entry name" value="HA"/>
    <property type="match status" value="1"/>
</dbReference>
<evidence type="ECO:0000313" key="3">
    <source>
        <dbReference type="EMBL" id="GAX11067.1"/>
    </source>
</evidence>
<dbReference type="InParanoid" id="A0A1Z5JAQ2"/>
<gene>
    <name evidence="3" type="ORF">FisN_2Lh602</name>
</gene>
<proteinExistence type="predicted"/>
<feature type="domain" description="Helicase-associated" evidence="2">
    <location>
        <begin position="19"/>
        <end position="79"/>
    </location>
</feature>
<organism evidence="3 4">
    <name type="scientific">Fistulifera solaris</name>
    <name type="common">Oleaginous diatom</name>
    <dbReference type="NCBI Taxonomy" id="1519565"/>
    <lineage>
        <taxon>Eukaryota</taxon>
        <taxon>Sar</taxon>
        <taxon>Stramenopiles</taxon>
        <taxon>Ochrophyta</taxon>
        <taxon>Bacillariophyta</taxon>
        <taxon>Bacillariophyceae</taxon>
        <taxon>Bacillariophycidae</taxon>
        <taxon>Naviculales</taxon>
        <taxon>Naviculaceae</taxon>
        <taxon>Fistulifera</taxon>
    </lineage>
</organism>
<evidence type="ECO:0000313" key="4">
    <source>
        <dbReference type="Proteomes" id="UP000198406"/>
    </source>
</evidence>
<dbReference type="AlphaFoldDB" id="A0A1Z5JAQ2"/>
<dbReference type="OrthoDB" id="54622at2759"/>
<reference evidence="3 4" key="1">
    <citation type="journal article" date="2015" name="Plant Cell">
        <title>Oil accumulation by the oleaginous diatom Fistulifera solaris as revealed by the genome and transcriptome.</title>
        <authorList>
            <person name="Tanaka T."/>
            <person name="Maeda Y."/>
            <person name="Veluchamy A."/>
            <person name="Tanaka M."/>
            <person name="Abida H."/>
            <person name="Marechal E."/>
            <person name="Bowler C."/>
            <person name="Muto M."/>
            <person name="Sunaga Y."/>
            <person name="Tanaka M."/>
            <person name="Yoshino T."/>
            <person name="Taniguchi T."/>
            <person name="Fukuda Y."/>
            <person name="Nemoto M."/>
            <person name="Matsumoto M."/>
            <person name="Wong P.S."/>
            <person name="Aburatani S."/>
            <person name="Fujibuchi W."/>
        </authorList>
    </citation>
    <scope>NUCLEOTIDE SEQUENCE [LARGE SCALE GENOMIC DNA]</scope>
    <source>
        <strain evidence="3 4">JPCC DA0580</strain>
    </source>
</reference>